<evidence type="ECO:0000313" key="8">
    <source>
        <dbReference type="EMBL" id="GFE81263.1"/>
    </source>
</evidence>
<dbReference type="InterPro" id="IPR037066">
    <property type="entry name" value="Plug_dom_sf"/>
</dbReference>
<evidence type="ECO:0000256" key="4">
    <source>
        <dbReference type="RuleBase" id="RU003357"/>
    </source>
</evidence>
<feature type="domain" description="TonB-dependent receptor-like beta-barrel" evidence="6">
    <location>
        <begin position="631"/>
        <end position="1011"/>
    </location>
</feature>
<keyword evidence="4" id="KW-0798">TonB box</keyword>
<evidence type="ECO:0000256" key="5">
    <source>
        <dbReference type="SAM" id="SignalP"/>
    </source>
</evidence>
<dbReference type="InterPro" id="IPR000531">
    <property type="entry name" value="Beta-barrel_TonB"/>
</dbReference>
<dbReference type="Proteomes" id="UP000445000">
    <property type="component" value="Unassembled WGS sequence"/>
</dbReference>
<dbReference type="InterPro" id="IPR010104">
    <property type="entry name" value="TonB_rcpt_bac"/>
</dbReference>
<organism evidence="8 9">
    <name type="scientific">Steroidobacter agaridevorans</name>
    <dbReference type="NCBI Taxonomy" id="2695856"/>
    <lineage>
        <taxon>Bacteria</taxon>
        <taxon>Pseudomonadati</taxon>
        <taxon>Pseudomonadota</taxon>
        <taxon>Gammaproteobacteria</taxon>
        <taxon>Steroidobacterales</taxon>
        <taxon>Steroidobacteraceae</taxon>
        <taxon>Steroidobacter</taxon>
    </lineage>
</organism>
<dbReference type="PANTHER" id="PTHR40980:SF3">
    <property type="entry name" value="TONB-DEPENDENT RECEPTOR-LIKE BETA-BARREL DOMAIN-CONTAINING PROTEIN"/>
    <property type="match status" value="1"/>
</dbReference>
<feature type="signal peptide" evidence="5">
    <location>
        <begin position="1"/>
        <end position="33"/>
    </location>
</feature>
<dbReference type="Pfam" id="PF07715">
    <property type="entry name" value="Plug"/>
    <property type="match status" value="1"/>
</dbReference>
<dbReference type="Gene3D" id="2.40.170.20">
    <property type="entry name" value="TonB-dependent receptor, beta-barrel domain"/>
    <property type="match status" value="2"/>
</dbReference>
<dbReference type="AlphaFoldDB" id="A0A829YE93"/>
<comment type="caution">
    <text evidence="8">The sequence shown here is derived from an EMBL/GenBank/DDBJ whole genome shotgun (WGS) entry which is preliminary data.</text>
</comment>
<keyword evidence="3" id="KW-0998">Cell outer membrane</keyword>
<evidence type="ECO:0000256" key="3">
    <source>
        <dbReference type="ARBA" id="ARBA00023237"/>
    </source>
</evidence>
<evidence type="ECO:0000313" key="9">
    <source>
        <dbReference type="Proteomes" id="UP000445000"/>
    </source>
</evidence>
<dbReference type="PANTHER" id="PTHR40980">
    <property type="entry name" value="PLUG DOMAIN-CONTAINING PROTEIN"/>
    <property type="match status" value="1"/>
</dbReference>
<dbReference type="SUPFAM" id="SSF56935">
    <property type="entry name" value="Porins"/>
    <property type="match status" value="1"/>
</dbReference>
<dbReference type="GO" id="GO:0009279">
    <property type="term" value="C:cell outer membrane"/>
    <property type="evidence" value="ECO:0007669"/>
    <property type="project" value="UniProtKB-SubCell"/>
</dbReference>
<keyword evidence="2 4" id="KW-0472">Membrane</keyword>
<keyword evidence="8" id="KW-0675">Receptor</keyword>
<protein>
    <submittedName>
        <fullName evidence="8">TonB-dependent receptor</fullName>
    </submittedName>
</protein>
<dbReference type="Pfam" id="PF00593">
    <property type="entry name" value="TonB_dep_Rec_b-barrel"/>
    <property type="match status" value="1"/>
</dbReference>
<comment type="subcellular location">
    <subcellularLocation>
        <location evidence="1 4">Cell outer membrane</location>
    </subcellularLocation>
</comment>
<dbReference type="EMBL" id="BLJN01000003">
    <property type="protein sequence ID" value="GFE81263.1"/>
    <property type="molecule type" value="Genomic_DNA"/>
</dbReference>
<keyword evidence="5" id="KW-0732">Signal</keyword>
<dbReference type="RefSeq" id="WP_202626786.1">
    <property type="nucleotide sequence ID" value="NZ_BLJN01000003.1"/>
</dbReference>
<evidence type="ECO:0000259" key="6">
    <source>
        <dbReference type="Pfam" id="PF00593"/>
    </source>
</evidence>
<reference evidence="9" key="1">
    <citation type="submission" date="2020-01" db="EMBL/GenBank/DDBJ databases">
        <title>'Steroidobacter agaridevorans' sp. nov., agar-degrading bacteria isolated from rhizosphere soils.</title>
        <authorList>
            <person name="Ikenaga M."/>
            <person name="Kataoka M."/>
            <person name="Murouchi A."/>
            <person name="Katsuragi S."/>
            <person name="Sakai M."/>
        </authorList>
    </citation>
    <scope>NUCLEOTIDE SEQUENCE [LARGE SCALE GENOMIC DNA]</scope>
    <source>
        <strain evidence="9">YU21-B</strain>
    </source>
</reference>
<comment type="similarity">
    <text evidence="4">Belongs to the TonB-dependent receptor family.</text>
</comment>
<evidence type="ECO:0000259" key="7">
    <source>
        <dbReference type="Pfam" id="PF07715"/>
    </source>
</evidence>
<sequence length="1044" mass="111406">MSNRKLDAGRAARSKALSICIAAALGQAQFAHAQEAAAPAADESALEEVVVTGYRQSLESSTTAKRDAVGFVDAIFAEDIGKFPDSNIAESFNRIPGITIARETSGEGLNIAIRGLGTNFTKVLLNGAPVAVASTGRTDAQSTNREVDLDLFPTELFSQLTVSKTPTAAMLEGGAAGTVNMRSARPFDNEGGHIAYSMQGIDNSKADSMGGRGSIVASNTWGSFGALIGVAGVHNKVNTTGFETIGWTNPNLVVPSTSTTNPVPEANAQCRPGAGDRCNGTGGGNFTIPGVVPSNAGNGLTPGDVINREFLLANNPGLTLEQIDNAIIPRLGRPAVISGDRDRYNAVAAFEFRPTDTFHAYLDTMYGKKENDLERIDMNLVGRNGAMIPLNMQVDRVNCAQGCVVTSATFANAQAFLEYRPFIEDTEFYGANPGFEWQLTDKLSLNWQADYTHSEFHRESPTFLVSTPANSGMTVNYTNNGGIPSIDSSLDLNNPANFGWAGGRVNMQDEERETETKGTRASLTWGDSDFSVSLGGAYDDVERRIRAFDNSQAWQNAVCGNNPNVFLQTPNSQPACLGAVAPGAAPAGYPAYPGLGTGASVGAPALNYQGSLIPQSSLVNYLRPGPGFVTADWDAFARDSQYAAFHGASPEASSSNTGASGGLIREQSTGFYTEVNGDVDVGDQRLRYNVGVRWVRTDQTVGGRVSIADPRNTLPDGTSIADGSRYPNMVNFVETERTYENWLPSANVAFNVTDNVVIRAAASRSMTRANPNDMLPGLGFSTPSADVGTVGNPDLKPFLSDNIDLGFEIYTGKEGYVGATAFRKGIDGFTVLGSKTVPFSELALYGVTFDSLTPTQQQAINSRGGPDAATVVLQQQVNADGRLTVNGLELNWVQPLDFLLADLGVEGLGFTANYTIVDQKGDGQVPAVAVGVAPETYNATIYYENFGISARLSTTFSQGSQASGLNQNGIATAALFNDDYEQWDFSSSFDFTTMFGWSEFIPQLTVDVINLFDEEQRQYFQFPNATFTQYEAGRTVIVGLRGRF</sequence>
<evidence type="ECO:0000256" key="2">
    <source>
        <dbReference type="ARBA" id="ARBA00023136"/>
    </source>
</evidence>
<name>A0A829YE93_9GAMM</name>
<dbReference type="Gene3D" id="2.170.130.10">
    <property type="entry name" value="TonB-dependent receptor, plug domain"/>
    <property type="match status" value="1"/>
</dbReference>
<dbReference type="NCBIfam" id="TIGR01782">
    <property type="entry name" value="TonB-Xanth-Caul"/>
    <property type="match status" value="1"/>
</dbReference>
<evidence type="ECO:0000256" key="1">
    <source>
        <dbReference type="ARBA" id="ARBA00004442"/>
    </source>
</evidence>
<gene>
    <name evidence="8" type="ORF">GCM10011487_32630</name>
</gene>
<dbReference type="InterPro" id="IPR036942">
    <property type="entry name" value="Beta-barrel_TonB_sf"/>
</dbReference>
<feature type="domain" description="TonB-dependent receptor plug" evidence="7">
    <location>
        <begin position="65"/>
        <end position="178"/>
    </location>
</feature>
<feature type="chain" id="PRO_5032878239" evidence="5">
    <location>
        <begin position="34"/>
        <end position="1044"/>
    </location>
</feature>
<dbReference type="InterPro" id="IPR012910">
    <property type="entry name" value="Plug_dom"/>
</dbReference>
<accession>A0A829YE93</accession>
<keyword evidence="9" id="KW-1185">Reference proteome</keyword>
<proteinExistence type="inferred from homology"/>